<dbReference type="AlphaFoldDB" id="A0A2W5SQX9"/>
<dbReference type="Proteomes" id="UP000249061">
    <property type="component" value="Unassembled WGS sequence"/>
</dbReference>
<evidence type="ECO:0000313" key="2">
    <source>
        <dbReference type="Proteomes" id="UP000249061"/>
    </source>
</evidence>
<name>A0A2W5SQX9_9BACT</name>
<organism evidence="1 2">
    <name type="scientific">Archangium gephyra</name>
    <dbReference type="NCBI Taxonomy" id="48"/>
    <lineage>
        <taxon>Bacteria</taxon>
        <taxon>Pseudomonadati</taxon>
        <taxon>Myxococcota</taxon>
        <taxon>Myxococcia</taxon>
        <taxon>Myxococcales</taxon>
        <taxon>Cystobacterineae</taxon>
        <taxon>Archangiaceae</taxon>
        <taxon>Archangium</taxon>
    </lineage>
</organism>
<dbReference type="EMBL" id="QFQP01000043">
    <property type="protein sequence ID" value="PZR05629.1"/>
    <property type="molecule type" value="Genomic_DNA"/>
</dbReference>
<accession>A0A2W5SQX9</accession>
<proteinExistence type="predicted"/>
<reference evidence="1 2" key="1">
    <citation type="submission" date="2017-08" db="EMBL/GenBank/DDBJ databases">
        <title>Infants hospitalized years apart are colonized by the same room-sourced microbial strains.</title>
        <authorList>
            <person name="Brooks B."/>
            <person name="Olm M.R."/>
            <person name="Firek B.A."/>
            <person name="Baker R."/>
            <person name="Thomas B.C."/>
            <person name="Morowitz M.J."/>
            <person name="Banfield J.F."/>
        </authorList>
    </citation>
    <scope>NUCLEOTIDE SEQUENCE [LARGE SCALE GENOMIC DNA]</scope>
    <source>
        <strain evidence="1">S2_003_000_R2_14</strain>
    </source>
</reference>
<evidence type="ECO:0000313" key="1">
    <source>
        <dbReference type="EMBL" id="PZR05629.1"/>
    </source>
</evidence>
<protein>
    <submittedName>
        <fullName evidence="1">Uncharacterized protein</fullName>
    </submittedName>
</protein>
<sequence length="106" mass="11767">MKEMNMKAYRVTLARSQYGHPEPRIEVKFARGTSFRRIHAALHLLAAAVELATPDAEGWIAQMVAASADDAGWVYLELLHASDDEAQRALAVLQRVTTEQYDGARA</sequence>
<comment type="caution">
    <text evidence="1">The sequence shown here is derived from an EMBL/GenBank/DDBJ whole genome shotgun (WGS) entry which is preliminary data.</text>
</comment>
<gene>
    <name evidence="1" type="ORF">DI536_31765</name>
</gene>